<evidence type="ECO:0000259" key="2">
    <source>
        <dbReference type="Pfam" id="PF14474"/>
    </source>
</evidence>
<accession>A0A9P6T545</accession>
<organism evidence="3 4">
    <name type="scientific">Cronartium quercuum f. sp. fusiforme G11</name>
    <dbReference type="NCBI Taxonomy" id="708437"/>
    <lineage>
        <taxon>Eukaryota</taxon>
        <taxon>Fungi</taxon>
        <taxon>Dikarya</taxon>
        <taxon>Basidiomycota</taxon>
        <taxon>Pucciniomycotina</taxon>
        <taxon>Pucciniomycetes</taxon>
        <taxon>Pucciniales</taxon>
        <taxon>Coleosporiaceae</taxon>
        <taxon>Cronartium</taxon>
    </lineage>
</organism>
<sequence length="167" mass="18259">MARLVCFLQTYVHLVLSLFPEILLYTSPHTPNSYGGSGHGIPQILNTLEKLFLPGTLEILTKAQAAPLSHTIYLTWVLLPEVALHLIAEDLRLPVTDSKVMEVLKTSHAYGCTQFPDPDGNDPSIASECSTNTNTQPVSKHGCPKRSWSFQNSGLLHQKVAKVARGG</sequence>
<feature type="domain" description="Restriction of telomere capping protein 4 C-terminal" evidence="2">
    <location>
        <begin position="68"/>
        <end position="112"/>
    </location>
</feature>
<feature type="chain" id="PRO_5040323456" description="Restriction of telomere capping protein 4 C-terminal domain-containing protein" evidence="1">
    <location>
        <begin position="18"/>
        <end position="167"/>
    </location>
</feature>
<keyword evidence="4" id="KW-1185">Reference proteome</keyword>
<dbReference type="InterPro" id="IPR028094">
    <property type="entry name" value="RTC4_C"/>
</dbReference>
<dbReference type="EMBL" id="MU167585">
    <property type="protein sequence ID" value="KAG0139462.1"/>
    <property type="molecule type" value="Genomic_DNA"/>
</dbReference>
<dbReference type="Pfam" id="PF14474">
    <property type="entry name" value="RTC4"/>
    <property type="match status" value="1"/>
</dbReference>
<gene>
    <name evidence="3" type="ORF">CROQUDRAFT_697325</name>
</gene>
<dbReference type="AlphaFoldDB" id="A0A9P6T545"/>
<reference evidence="3" key="1">
    <citation type="submission" date="2013-11" db="EMBL/GenBank/DDBJ databases">
        <title>Genome sequence of the fusiform rust pathogen reveals effectors for host alternation and coevolution with pine.</title>
        <authorList>
            <consortium name="DOE Joint Genome Institute"/>
            <person name="Smith K."/>
            <person name="Pendleton A."/>
            <person name="Kubisiak T."/>
            <person name="Anderson C."/>
            <person name="Salamov A."/>
            <person name="Aerts A."/>
            <person name="Riley R."/>
            <person name="Clum A."/>
            <person name="Lindquist E."/>
            <person name="Ence D."/>
            <person name="Campbell M."/>
            <person name="Kronenberg Z."/>
            <person name="Feau N."/>
            <person name="Dhillon B."/>
            <person name="Hamelin R."/>
            <person name="Burleigh J."/>
            <person name="Smith J."/>
            <person name="Yandell M."/>
            <person name="Nelson C."/>
            <person name="Grigoriev I."/>
            <person name="Davis J."/>
        </authorList>
    </citation>
    <scope>NUCLEOTIDE SEQUENCE</scope>
    <source>
        <strain evidence="3">G11</strain>
    </source>
</reference>
<dbReference type="OrthoDB" id="2506625at2759"/>
<evidence type="ECO:0000256" key="1">
    <source>
        <dbReference type="SAM" id="SignalP"/>
    </source>
</evidence>
<feature type="signal peptide" evidence="1">
    <location>
        <begin position="1"/>
        <end position="17"/>
    </location>
</feature>
<proteinExistence type="predicted"/>
<comment type="caution">
    <text evidence="3">The sequence shown here is derived from an EMBL/GenBank/DDBJ whole genome shotgun (WGS) entry which is preliminary data.</text>
</comment>
<evidence type="ECO:0000313" key="4">
    <source>
        <dbReference type="Proteomes" id="UP000886653"/>
    </source>
</evidence>
<evidence type="ECO:0000313" key="3">
    <source>
        <dbReference type="EMBL" id="KAG0139462.1"/>
    </source>
</evidence>
<protein>
    <recommendedName>
        <fullName evidence="2">Restriction of telomere capping protein 4 C-terminal domain-containing protein</fullName>
    </recommendedName>
</protein>
<dbReference type="Proteomes" id="UP000886653">
    <property type="component" value="Unassembled WGS sequence"/>
</dbReference>
<keyword evidence="1" id="KW-0732">Signal</keyword>
<name>A0A9P6T545_9BASI</name>